<feature type="transmembrane region" description="Helical" evidence="1">
    <location>
        <begin position="162"/>
        <end position="183"/>
    </location>
</feature>
<keyword evidence="1" id="KW-1133">Transmembrane helix</keyword>
<dbReference type="PANTHER" id="PTHR20992:SF9">
    <property type="entry name" value="AT15442P-RELATED"/>
    <property type="match status" value="1"/>
</dbReference>
<dbReference type="AlphaFoldDB" id="A0A1M3KWI0"/>
<organism evidence="2 3">
    <name type="scientific">Candidatus Kapaibacterium thiocyanatum</name>
    <dbReference type="NCBI Taxonomy" id="1895771"/>
    <lineage>
        <taxon>Bacteria</taxon>
        <taxon>Pseudomonadati</taxon>
        <taxon>Candidatus Kapaibacteriota</taxon>
        <taxon>Candidatus Kapaibacteriia</taxon>
        <taxon>Candidatus Kapaibacteriales</taxon>
        <taxon>Candidatus Kapaibacteriaceae</taxon>
        <taxon>Candidatus Kapaibacterium</taxon>
    </lineage>
</organism>
<evidence type="ECO:0008006" key="4">
    <source>
        <dbReference type="Google" id="ProtNLM"/>
    </source>
</evidence>
<dbReference type="Pfam" id="PF04087">
    <property type="entry name" value="DUF389"/>
    <property type="match status" value="1"/>
</dbReference>
<dbReference type="InterPro" id="IPR005240">
    <property type="entry name" value="DUF389"/>
</dbReference>
<protein>
    <recommendedName>
        <fullName evidence="4">TIGR00341 family protein</fullName>
    </recommendedName>
</protein>
<evidence type="ECO:0000256" key="1">
    <source>
        <dbReference type="SAM" id="Phobius"/>
    </source>
</evidence>
<feature type="transmembrane region" description="Helical" evidence="1">
    <location>
        <begin position="189"/>
        <end position="213"/>
    </location>
</feature>
<accession>A0A1M3KWI0</accession>
<proteinExistence type="predicted"/>
<gene>
    <name evidence="2" type="ORF">BGO89_09650</name>
</gene>
<keyword evidence="1" id="KW-0812">Transmembrane</keyword>
<dbReference type="EMBL" id="MKVH01000024">
    <property type="protein sequence ID" value="OJX56786.1"/>
    <property type="molecule type" value="Genomic_DNA"/>
</dbReference>
<evidence type="ECO:0000313" key="3">
    <source>
        <dbReference type="Proteomes" id="UP000184233"/>
    </source>
</evidence>
<dbReference type="Proteomes" id="UP000184233">
    <property type="component" value="Unassembled WGS sequence"/>
</dbReference>
<feature type="transmembrane region" description="Helical" evidence="1">
    <location>
        <begin position="135"/>
        <end position="155"/>
    </location>
</feature>
<dbReference type="STRING" id="1895771.BGO89_09650"/>
<comment type="caution">
    <text evidence="2">The sequence shown here is derived from an EMBL/GenBank/DDBJ whole genome shotgun (WGS) entry which is preliminary data.</text>
</comment>
<reference evidence="2 3" key="1">
    <citation type="submission" date="2016-09" db="EMBL/GenBank/DDBJ databases">
        <title>Genome-resolved meta-omics ties microbial dynamics to process performance in biotechnology for thiocyanate degradation.</title>
        <authorList>
            <person name="Kantor R.S."/>
            <person name="Huddy R.J."/>
            <person name="Iyer R."/>
            <person name="Thomas B.C."/>
            <person name="Brown C.T."/>
            <person name="Anantharaman K."/>
            <person name="Tringe S."/>
            <person name="Hettich R.L."/>
            <person name="Harrison S.T."/>
            <person name="Banfield J.F."/>
        </authorList>
    </citation>
    <scope>NUCLEOTIDE SEQUENCE [LARGE SCALE GENOMIC DNA]</scope>
    <source>
        <strain evidence="2">59-99</strain>
    </source>
</reference>
<feature type="transmembrane region" description="Helical" evidence="1">
    <location>
        <begin position="234"/>
        <end position="255"/>
    </location>
</feature>
<feature type="transmembrane region" description="Helical" evidence="1">
    <location>
        <begin position="45"/>
        <end position="61"/>
    </location>
</feature>
<evidence type="ECO:0000313" key="2">
    <source>
        <dbReference type="EMBL" id="OJX56786.1"/>
    </source>
</evidence>
<feature type="transmembrane region" description="Helical" evidence="1">
    <location>
        <begin position="67"/>
        <end position="90"/>
    </location>
</feature>
<sequence>MARIPRPLLRVIAYVRQIFRIDDIIDQEAVVELVRKDIDFRGPKAWILVAAIAIASLGLNTNSTAVIIGAMLISPLMGPIIGAGVAIGIWDVMLLLRSGRNLAIAVVISLVTSALYFFLSPFGQAESELVARTTPTLLDALIAIFGGIAGAVAVVRQDRSNVVPGVAIATALMPPLCTAGYGIAHMDPVFFFGGFYLFFINAVCIGAATFVVLRILKFRHIAIIDSARARRVRNIVFAVVVVTLLPSVLIMVRLVQEGLFENRVRRFVADFRAKHPTASVLVTDKAFTPDSSRIELTVIGDQISSNELKELDGMRDGYGLAAARMVVRQPGDIGRFALERDAKRKDLEHVIMHTDDMIASRDRTIDSLKSELGEVKNMNDEVERIRDEMMVVFDDVVNVGYHHPASGPAIVYVHARRTIRPARQRTMERWLRLRMDDSTVVMNVVR</sequence>
<name>A0A1M3KWI0_9BACT</name>
<feature type="transmembrane region" description="Helical" evidence="1">
    <location>
        <begin position="102"/>
        <end position="123"/>
    </location>
</feature>
<dbReference type="PANTHER" id="PTHR20992">
    <property type="entry name" value="AT15442P-RELATED"/>
    <property type="match status" value="1"/>
</dbReference>
<keyword evidence="1" id="KW-0472">Membrane</keyword>